<keyword evidence="2" id="KW-1185">Reference proteome</keyword>
<dbReference type="InterPro" id="IPR010836">
    <property type="entry name" value="SapC"/>
</dbReference>
<protein>
    <submittedName>
        <fullName evidence="1">SapC family protein</fullName>
    </submittedName>
</protein>
<reference evidence="1 2" key="1">
    <citation type="journal article" date="2021" name="Int. J. Syst. Evol. Microbiol.">
        <title>Steroidobacter gossypii sp. nov., isolated from soil of cotton cropping field.</title>
        <authorList>
            <person name="Huang R."/>
            <person name="Yang S."/>
            <person name="Zhen C."/>
            <person name="Liu W."/>
        </authorList>
    </citation>
    <scope>NUCLEOTIDE SEQUENCE [LARGE SCALE GENOMIC DNA]</scope>
    <source>
        <strain evidence="1 2">S1-65</strain>
    </source>
</reference>
<dbReference type="Pfam" id="PF07277">
    <property type="entry name" value="SapC"/>
    <property type="match status" value="1"/>
</dbReference>
<comment type="caution">
    <text evidence="1">The sequence shown here is derived from an EMBL/GenBank/DDBJ whole genome shotgun (WGS) entry which is preliminary data.</text>
</comment>
<proteinExistence type="predicted"/>
<evidence type="ECO:0000313" key="2">
    <source>
        <dbReference type="Proteomes" id="UP000661077"/>
    </source>
</evidence>
<organism evidence="1 2">
    <name type="scientific">Steroidobacter gossypii</name>
    <dbReference type="NCBI Taxonomy" id="2805490"/>
    <lineage>
        <taxon>Bacteria</taxon>
        <taxon>Pseudomonadati</taxon>
        <taxon>Pseudomonadota</taxon>
        <taxon>Gammaproteobacteria</taxon>
        <taxon>Steroidobacterales</taxon>
        <taxon>Steroidobacteraceae</taxon>
        <taxon>Steroidobacter</taxon>
    </lineage>
</organism>
<sequence>MNRLVALNSAAHRQLRVDQAQVLAQAAQLNMLPVVLGEFLKLCVQYPIVLTKNAATGRFSCIALFGFDKHENLFWQQGRWDAIYVPLQVTRQPFFLGDGANDQDKVVCIDTQNVAVTQTHGELLFDEHGAETGYLRQVKQMLAALLEGEQQTERFVGKLLALELIRPMRLEIEFVDRRKQRVEGLYSIDEERLKGLPGESVAELHALDWLAPLYTMLASLGHIYSLVQRKNQCLL</sequence>
<gene>
    <name evidence="1" type="ORF">JM946_18650</name>
</gene>
<dbReference type="EMBL" id="JAEVLS010000004">
    <property type="protein sequence ID" value="MBM0106757.1"/>
    <property type="molecule type" value="Genomic_DNA"/>
</dbReference>
<name>A0ABS1X0L6_9GAMM</name>
<dbReference type="RefSeq" id="WP_203168872.1">
    <property type="nucleotide sequence ID" value="NZ_JAEVLS010000004.1"/>
</dbReference>
<accession>A0ABS1X0L6</accession>
<evidence type="ECO:0000313" key="1">
    <source>
        <dbReference type="EMBL" id="MBM0106757.1"/>
    </source>
</evidence>
<dbReference type="Proteomes" id="UP000661077">
    <property type="component" value="Unassembled WGS sequence"/>
</dbReference>